<accession>A0ABU8BRV3</accession>
<evidence type="ECO:0000256" key="4">
    <source>
        <dbReference type="ARBA" id="ARBA00023136"/>
    </source>
</evidence>
<dbReference type="EMBL" id="JBALHR010000002">
    <property type="protein sequence ID" value="MEH7827391.1"/>
    <property type="molecule type" value="Genomic_DNA"/>
</dbReference>
<evidence type="ECO:0000313" key="7">
    <source>
        <dbReference type="Proteomes" id="UP001431963"/>
    </source>
</evidence>
<gene>
    <name evidence="6" type="ORF">V6590_04455</name>
</gene>
<dbReference type="PANTHER" id="PTHR43875">
    <property type="entry name" value="MALTODEXTRIN IMPORT ATP-BINDING PROTEIN MSMX"/>
    <property type="match status" value="1"/>
</dbReference>
<keyword evidence="6" id="KW-0067">ATP-binding</keyword>
<dbReference type="PROSITE" id="PS50893">
    <property type="entry name" value="ABC_TRANSPORTER_2"/>
    <property type="match status" value="1"/>
</dbReference>
<evidence type="ECO:0000256" key="1">
    <source>
        <dbReference type="ARBA" id="ARBA00005417"/>
    </source>
</evidence>
<comment type="similarity">
    <text evidence="1">Belongs to the ABC transporter superfamily.</text>
</comment>
<keyword evidence="4" id="KW-0472">Membrane</keyword>
<dbReference type="GO" id="GO:0005524">
    <property type="term" value="F:ATP binding"/>
    <property type="evidence" value="ECO:0007669"/>
    <property type="project" value="UniProtKB-KW"/>
</dbReference>
<dbReference type="Pfam" id="PF00005">
    <property type="entry name" value="ABC_tran"/>
    <property type="match status" value="1"/>
</dbReference>
<keyword evidence="7" id="KW-1185">Reference proteome</keyword>
<proteinExistence type="inferred from homology"/>
<dbReference type="PANTHER" id="PTHR43875:SF15">
    <property type="entry name" value="TREHALOSE IMPORT ATP-BINDING PROTEIN SUGC"/>
    <property type="match status" value="1"/>
</dbReference>
<dbReference type="RefSeq" id="WP_335420158.1">
    <property type="nucleotide sequence ID" value="NZ_JBALHR010000002.1"/>
</dbReference>
<reference evidence="6" key="1">
    <citation type="submission" date="2024-02" db="EMBL/GenBank/DDBJ databases">
        <title>Genome sequences of strain Gemmobacter sp. JM10B15.</title>
        <authorList>
            <person name="Zhang M."/>
        </authorList>
    </citation>
    <scope>NUCLEOTIDE SEQUENCE</scope>
    <source>
        <strain evidence="6">JM10B15</strain>
    </source>
</reference>
<keyword evidence="3" id="KW-1278">Translocase</keyword>
<evidence type="ECO:0000313" key="6">
    <source>
        <dbReference type="EMBL" id="MEH7827391.1"/>
    </source>
</evidence>
<dbReference type="InterPro" id="IPR027417">
    <property type="entry name" value="P-loop_NTPase"/>
</dbReference>
<protein>
    <submittedName>
        <fullName evidence="6">ATP-binding cassette domain-containing protein</fullName>
    </submittedName>
</protein>
<comment type="caution">
    <text evidence="6">The sequence shown here is derived from an EMBL/GenBank/DDBJ whole genome shotgun (WGS) entry which is preliminary data.</text>
</comment>
<dbReference type="InterPro" id="IPR008995">
    <property type="entry name" value="Mo/tungstate-bd_C_term_dom"/>
</dbReference>
<dbReference type="Proteomes" id="UP001431963">
    <property type="component" value="Unassembled WGS sequence"/>
</dbReference>
<dbReference type="InterPro" id="IPR047641">
    <property type="entry name" value="ABC_transpr_MalK/UgpC-like"/>
</dbReference>
<feature type="domain" description="ABC transporter" evidence="5">
    <location>
        <begin position="4"/>
        <end position="234"/>
    </location>
</feature>
<organism evidence="6 7">
    <name type="scientific">Gemmobacter denitrificans</name>
    <dbReference type="NCBI Taxonomy" id="3123040"/>
    <lineage>
        <taxon>Bacteria</taxon>
        <taxon>Pseudomonadati</taxon>
        <taxon>Pseudomonadota</taxon>
        <taxon>Alphaproteobacteria</taxon>
        <taxon>Rhodobacterales</taxon>
        <taxon>Paracoccaceae</taxon>
        <taxon>Gemmobacter</taxon>
    </lineage>
</organism>
<keyword evidence="2" id="KW-1003">Cell membrane</keyword>
<dbReference type="SUPFAM" id="SSF50331">
    <property type="entry name" value="MOP-like"/>
    <property type="match status" value="1"/>
</dbReference>
<sequence>MAGLGLDRIGKRFGAVQALQDISFAVPAGTVLVLTGPPGSGRGALLRLIAGLDRPSTGVIRLEGQDITTLPPDRRGLAKIFWTGAFAPHRSLQALFGFALRPLNLPGAEAERRSVAIAGKLGLADQLARDPATLSRPQRLRAALGRALLRDPSGLLVPDLPPELPEAEAADLAALTLHLAKSEGRTLIATADPGSAMAMAADLMAVLQAGRLHQIAPPETLFRDPETLIVARYLTRPGLNLCPARVAAFGLIEVPALARDLASSAALPGLGGQVLAALHPEDLVPIAGESHLVVQQGVQGWLRHLHLQAPDGSRILLALPLDQPAPGPGQRCALQVVPGRLMIFAADGSGRRLH</sequence>
<evidence type="ECO:0000256" key="2">
    <source>
        <dbReference type="ARBA" id="ARBA00022475"/>
    </source>
</evidence>
<evidence type="ECO:0000259" key="5">
    <source>
        <dbReference type="PROSITE" id="PS50893"/>
    </source>
</evidence>
<dbReference type="SUPFAM" id="SSF52540">
    <property type="entry name" value="P-loop containing nucleoside triphosphate hydrolases"/>
    <property type="match status" value="1"/>
</dbReference>
<name>A0ABU8BRV3_9RHOB</name>
<dbReference type="InterPro" id="IPR003439">
    <property type="entry name" value="ABC_transporter-like_ATP-bd"/>
</dbReference>
<keyword evidence="6" id="KW-0547">Nucleotide-binding</keyword>
<evidence type="ECO:0000256" key="3">
    <source>
        <dbReference type="ARBA" id="ARBA00022967"/>
    </source>
</evidence>
<dbReference type="Gene3D" id="3.40.50.300">
    <property type="entry name" value="P-loop containing nucleotide triphosphate hydrolases"/>
    <property type="match status" value="1"/>
</dbReference>